<reference evidence="6 7" key="1">
    <citation type="submission" date="2011-09" db="EMBL/GenBank/DDBJ databases">
        <title>Complete sequence of chromosome of Thioflavicoccus mobilis 8321.</title>
        <authorList>
            <consortium name="US DOE Joint Genome Institute"/>
            <person name="Lucas S."/>
            <person name="Han J."/>
            <person name="Lapidus A."/>
            <person name="Cheng J.-F."/>
            <person name="Goodwin L."/>
            <person name="Pitluck S."/>
            <person name="Peters L."/>
            <person name="Ovchinnikova G."/>
            <person name="Lu M."/>
            <person name="Detter J.C."/>
            <person name="Han C."/>
            <person name="Tapia R."/>
            <person name="Land M."/>
            <person name="Hauser L."/>
            <person name="Kyrpides N."/>
            <person name="Ivanova N."/>
            <person name="Pagani I."/>
            <person name="Vogl K."/>
            <person name="Liu Z."/>
            <person name="Imhoff J."/>
            <person name="Thiel V."/>
            <person name="Frigaard N.-U."/>
            <person name="Bryant D."/>
            <person name="Woyke T."/>
        </authorList>
    </citation>
    <scope>NUCLEOTIDE SEQUENCE [LARGE SCALE GENOMIC DNA]</scope>
    <source>
        <strain evidence="6 7">8321</strain>
    </source>
</reference>
<feature type="transmembrane region" description="Helical" evidence="5">
    <location>
        <begin position="63"/>
        <end position="86"/>
    </location>
</feature>
<keyword evidence="7" id="KW-1185">Reference proteome</keyword>
<protein>
    <submittedName>
        <fullName evidence="6">Putative Na+-dependent transporter</fullName>
    </submittedName>
</protein>
<dbReference type="GO" id="GO:0016020">
    <property type="term" value="C:membrane"/>
    <property type="evidence" value="ECO:0007669"/>
    <property type="project" value="UniProtKB-SubCell"/>
</dbReference>
<evidence type="ECO:0000313" key="6">
    <source>
        <dbReference type="EMBL" id="AGA91448.1"/>
    </source>
</evidence>
<dbReference type="EMBL" id="CP003051">
    <property type="protein sequence ID" value="AGA91448.1"/>
    <property type="molecule type" value="Genomic_DNA"/>
</dbReference>
<proteinExistence type="predicted"/>
<feature type="transmembrane region" description="Helical" evidence="5">
    <location>
        <begin position="157"/>
        <end position="181"/>
    </location>
</feature>
<dbReference type="Gene3D" id="1.20.1530.20">
    <property type="match status" value="1"/>
</dbReference>
<accession>L0GXE8</accession>
<evidence type="ECO:0000256" key="1">
    <source>
        <dbReference type="ARBA" id="ARBA00004141"/>
    </source>
</evidence>
<dbReference type="HOGENOM" id="CLU_034788_1_1_6"/>
<dbReference type="KEGG" id="tmb:Thimo_2738"/>
<evidence type="ECO:0000256" key="5">
    <source>
        <dbReference type="SAM" id="Phobius"/>
    </source>
</evidence>
<sequence>MVTRFTALMPLWALLGALAAYLEPAPFTAMQGLIVPLLGVVMLGMGMTLTVSDFAAALRRPKVVALGVGLQYLVMPLLGWAIGLALGLPPALLAGLVLVGACPGGTASNVVCYLARGDVALSITLTTCSTLIAIVATPLLTWLYVGERVPVPVGGMLWSIARIVLAPVAIGVMINSLLGVYLAPLKRVFPAISVAAIVVIVAIIVGLNQASLATMVWATALAVVLHNAAGLAAGYWVPRWLGWDERTARTLAIEVGMQNSGLGVALAVKHFSAAAALPGALFSIWHNLSGSLLAGHWSRRAPPEPGEPVA</sequence>
<dbReference type="Proteomes" id="UP000010816">
    <property type="component" value="Chromosome"/>
</dbReference>
<feature type="transmembrane region" description="Helical" evidence="5">
    <location>
        <begin position="214"/>
        <end position="237"/>
    </location>
</feature>
<dbReference type="STRING" id="765912.Thimo_2738"/>
<comment type="subcellular location">
    <subcellularLocation>
        <location evidence="1">Membrane</location>
        <topology evidence="1">Multi-pass membrane protein</topology>
    </subcellularLocation>
</comment>
<feature type="transmembrane region" description="Helical" evidence="5">
    <location>
        <begin position="188"/>
        <end position="208"/>
    </location>
</feature>
<dbReference type="InterPro" id="IPR038770">
    <property type="entry name" value="Na+/solute_symporter_sf"/>
</dbReference>
<dbReference type="InterPro" id="IPR002657">
    <property type="entry name" value="BilAc:Na_symport/Acr3"/>
</dbReference>
<feature type="transmembrane region" description="Helical" evidence="5">
    <location>
        <begin position="121"/>
        <end position="145"/>
    </location>
</feature>
<dbReference type="Pfam" id="PF01758">
    <property type="entry name" value="SBF"/>
    <property type="match status" value="1"/>
</dbReference>
<feature type="transmembrane region" description="Helical" evidence="5">
    <location>
        <begin position="92"/>
        <end position="114"/>
    </location>
</feature>
<dbReference type="InterPro" id="IPR004710">
    <property type="entry name" value="Bilac:Na_transpt"/>
</dbReference>
<feature type="transmembrane region" description="Helical" evidence="5">
    <location>
        <begin position="29"/>
        <end position="51"/>
    </location>
</feature>
<keyword evidence="3 5" id="KW-1133">Transmembrane helix</keyword>
<evidence type="ECO:0000313" key="7">
    <source>
        <dbReference type="Proteomes" id="UP000010816"/>
    </source>
</evidence>
<dbReference type="PANTHER" id="PTHR10361">
    <property type="entry name" value="SODIUM-BILE ACID COTRANSPORTER"/>
    <property type="match status" value="1"/>
</dbReference>
<gene>
    <name evidence="6" type="ORF">Thimo_2738</name>
</gene>
<dbReference type="AlphaFoldDB" id="L0GXE8"/>
<dbReference type="PATRIC" id="fig|765912.4.peg.2684"/>
<dbReference type="PANTHER" id="PTHR10361:SF28">
    <property type="entry name" value="P3 PROTEIN-RELATED"/>
    <property type="match status" value="1"/>
</dbReference>
<keyword evidence="4 5" id="KW-0472">Membrane</keyword>
<keyword evidence="2 5" id="KW-0812">Transmembrane</keyword>
<organism evidence="6 7">
    <name type="scientific">Thioflavicoccus mobilis 8321</name>
    <dbReference type="NCBI Taxonomy" id="765912"/>
    <lineage>
        <taxon>Bacteria</taxon>
        <taxon>Pseudomonadati</taxon>
        <taxon>Pseudomonadota</taxon>
        <taxon>Gammaproteobacteria</taxon>
        <taxon>Chromatiales</taxon>
        <taxon>Chromatiaceae</taxon>
        <taxon>Thioflavicoccus</taxon>
    </lineage>
</organism>
<evidence type="ECO:0000256" key="2">
    <source>
        <dbReference type="ARBA" id="ARBA00022692"/>
    </source>
</evidence>
<dbReference type="eggNOG" id="COG0385">
    <property type="taxonomic scope" value="Bacteria"/>
</dbReference>
<evidence type="ECO:0000256" key="3">
    <source>
        <dbReference type="ARBA" id="ARBA00022989"/>
    </source>
</evidence>
<name>L0GXE8_9GAMM</name>
<evidence type="ECO:0000256" key="4">
    <source>
        <dbReference type="ARBA" id="ARBA00023136"/>
    </source>
</evidence>